<proteinExistence type="predicted"/>
<accession>A0A2Z7BBJ7</accession>
<protein>
    <submittedName>
        <fullName evidence="2">Uncharacterized protein</fullName>
    </submittedName>
</protein>
<gene>
    <name evidence="2" type="ORF">F511_05491</name>
</gene>
<dbReference type="AlphaFoldDB" id="A0A2Z7BBJ7"/>
<sequence length="66" mass="7401">MEPTKDGYKGVGIHSQVRKIKQEMEKINSLELQPPETRPAPAHRQERSRSPLGLTKRPPSIPVGNC</sequence>
<dbReference type="OrthoDB" id="1879501at2759"/>
<dbReference type="PANTHER" id="PTHR34780">
    <property type="entry name" value="OS08G0427800 PROTEIN"/>
    <property type="match status" value="1"/>
</dbReference>
<dbReference type="Proteomes" id="UP000250235">
    <property type="component" value="Unassembled WGS sequence"/>
</dbReference>
<evidence type="ECO:0000256" key="1">
    <source>
        <dbReference type="SAM" id="MobiDB-lite"/>
    </source>
</evidence>
<evidence type="ECO:0000313" key="3">
    <source>
        <dbReference type="Proteomes" id="UP000250235"/>
    </source>
</evidence>
<keyword evidence="3" id="KW-1185">Reference proteome</keyword>
<organism evidence="2 3">
    <name type="scientific">Dorcoceras hygrometricum</name>
    <dbReference type="NCBI Taxonomy" id="472368"/>
    <lineage>
        <taxon>Eukaryota</taxon>
        <taxon>Viridiplantae</taxon>
        <taxon>Streptophyta</taxon>
        <taxon>Embryophyta</taxon>
        <taxon>Tracheophyta</taxon>
        <taxon>Spermatophyta</taxon>
        <taxon>Magnoliopsida</taxon>
        <taxon>eudicotyledons</taxon>
        <taxon>Gunneridae</taxon>
        <taxon>Pentapetalae</taxon>
        <taxon>asterids</taxon>
        <taxon>lamiids</taxon>
        <taxon>Lamiales</taxon>
        <taxon>Gesneriaceae</taxon>
        <taxon>Didymocarpoideae</taxon>
        <taxon>Trichosporeae</taxon>
        <taxon>Loxocarpinae</taxon>
        <taxon>Dorcoceras</taxon>
    </lineage>
</organism>
<name>A0A2Z7BBJ7_9LAMI</name>
<feature type="region of interest" description="Disordered" evidence="1">
    <location>
        <begin position="28"/>
        <end position="66"/>
    </location>
</feature>
<dbReference type="EMBL" id="KV007509">
    <property type="protein sequence ID" value="KZV31387.1"/>
    <property type="molecule type" value="Genomic_DNA"/>
</dbReference>
<dbReference type="PANTHER" id="PTHR34780:SF2">
    <property type="entry name" value="GENOME ASSEMBLY, CHROMOSOME: A02"/>
    <property type="match status" value="1"/>
</dbReference>
<reference evidence="2 3" key="1">
    <citation type="journal article" date="2015" name="Proc. Natl. Acad. Sci. U.S.A.">
        <title>The resurrection genome of Boea hygrometrica: A blueprint for survival of dehydration.</title>
        <authorList>
            <person name="Xiao L."/>
            <person name="Yang G."/>
            <person name="Zhang L."/>
            <person name="Yang X."/>
            <person name="Zhao S."/>
            <person name="Ji Z."/>
            <person name="Zhou Q."/>
            <person name="Hu M."/>
            <person name="Wang Y."/>
            <person name="Chen M."/>
            <person name="Xu Y."/>
            <person name="Jin H."/>
            <person name="Xiao X."/>
            <person name="Hu G."/>
            <person name="Bao F."/>
            <person name="Hu Y."/>
            <person name="Wan P."/>
            <person name="Li L."/>
            <person name="Deng X."/>
            <person name="Kuang T."/>
            <person name="Xiang C."/>
            <person name="Zhu J.K."/>
            <person name="Oliver M.J."/>
            <person name="He Y."/>
        </authorList>
    </citation>
    <scope>NUCLEOTIDE SEQUENCE [LARGE SCALE GENOMIC DNA]</scope>
    <source>
        <strain evidence="3">cv. XS01</strain>
    </source>
</reference>
<evidence type="ECO:0000313" key="2">
    <source>
        <dbReference type="EMBL" id="KZV31387.1"/>
    </source>
</evidence>